<dbReference type="Gene3D" id="3.40.50.300">
    <property type="entry name" value="P-loop containing nucleotide triphosphate hydrolases"/>
    <property type="match status" value="1"/>
</dbReference>
<reference evidence="2" key="2">
    <citation type="submission" date="2021-08" db="EMBL/GenBank/DDBJ databases">
        <authorList>
            <person name="Tani A."/>
            <person name="Ola A."/>
            <person name="Ogura Y."/>
            <person name="Katsura K."/>
            <person name="Hayashi T."/>
        </authorList>
    </citation>
    <scope>NUCLEOTIDE SEQUENCE</scope>
    <source>
        <strain evidence="2">DSM 23632</strain>
    </source>
</reference>
<dbReference type="RefSeq" id="WP_238180972.1">
    <property type="nucleotide sequence ID" value="NZ_BPRB01000028.1"/>
</dbReference>
<evidence type="ECO:0000313" key="2">
    <source>
        <dbReference type="EMBL" id="GJE58339.1"/>
    </source>
</evidence>
<evidence type="ECO:0000313" key="3">
    <source>
        <dbReference type="Proteomes" id="UP001055057"/>
    </source>
</evidence>
<organism evidence="2 3">
    <name type="scientific">Methylobacterium trifolii</name>
    <dbReference type="NCBI Taxonomy" id="1003092"/>
    <lineage>
        <taxon>Bacteria</taxon>
        <taxon>Pseudomonadati</taxon>
        <taxon>Pseudomonadota</taxon>
        <taxon>Alphaproteobacteria</taxon>
        <taxon>Hyphomicrobiales</taxon>
        <taxon>Methylobacteriaceae</taxon>
        <taxon>Methylobacterium</taxon>
    </lineage>
</organism>
<keyword evidence="3" id="KW-1185">Reference proteome</keyword>
<reference evidence="2" key="1">
    <citation type="journal article" date="2021" name="Front. Microbiol.">
        <title>Comprehensive Comparative Genomics and Phenotyping of Methylobacterium Species.</title>
        <authorList>
            <person name="Alessa O."/>
            <person name="Ogura Y."/>
            <person name="Fujitani Y."/>
            <person name="Takami H."/>
            <person name="Hayashi T."/>
            <person name="Sahin N."/>
            <person name="Tani A."/>
        </authorList>
    </citation>
    <scope>NUCLEOTIDE SEQUENCE</scope>
    <source>
        <strain evidence="2">DSM 23632</strain>
    </source>
</reference>
<dbReference type="EMBL" id="BPRB01000028">
    <property type="protein sequence ID" value="GJE58339.1"/>
    <property type="molecule type" value="Genomic_DNA"/>
</dbReference>
<sequence length="587" mass="64382">MADGSRTAIIVAGMHRSGTSALTRAVNLLGVDLPEGLVPGSSGNELGHWEPEAVVAIHDAMLQAAGSDVNDVVGFDPTWIGSEAARESRQRILDYLETTFARASVVAIKDPRICLVLPAWTEALDRLGIAQAYILPFRRPAEVAASLERRQTRIFPDSVWPRERGGLLWLRHVVEAERSTRGRRRAFVAFDRLLADWRTELTRVAGQLGLRWPAGLEANAAEIDAFLDRQHAHETASGSDDTLPDLDGYLDDLRRLEAEPDWTGHRFGDEASAAPVRRRYLNAYVMAMERKNLQLSERSREAPAEALGAPVSGDTFDYAGLSRAHDVAETMEADAAAGPLDADRLNRALAQALRDGSAHVRDKLARAAAAVQAAETREREAVARAGETARLRDIAEGAARERAEDLEKALADARAREQAAIRAGAQARREAEADLAALRERHAAEAERRVALERHLRALRLRRPAPATPNPAGLAGRVRALLGGRSLPKAVAERAERVRRSGLFDADWYLDTYPDIELAGTDPLRHFVEFGSAEGRSPGPRFSALRYLAAYADCRQARYEPLFHYIDHGLREGRPIFPVEARAGSAA</sequence>
<protein>
    <recommendedName>
        <fullName evidence="4">Sulfotransferase family protein</fullName>
    </recommendedName>
</protein>
<comment type="caution">
    <text evidence="2">The sequence shown here is derived from an EMBL/GenBank/DDBJ whole genome shotgun (WGS) entry which is preliminary data.</text>
</comment>
<dbReference type="SUPFAM" id="SSF52540">
    <property type="entry name" value="P-loop containing nucleoside triphosphate hydrolases"/>
    <property type="match status" value="1"/>
</dbReference>
<accession>A0ABQ4TV51</accession>
<dbReference type="InterPro" id="IPR027417">
    <property type="entry name" value="P-loop_NTPase"/>
</dbReference>
<dbReference type="Proteomes" id="UP001055057">
    <property type="component" value="Unassembled WGS sequence"/>
</dbReference>
<gene>
    <name evidence="2" type="ORF">MPOCJGCO_0418</name>
</gene>
<feature type="coiled-coil region" evidence="1">
    <location>
        <begin position="396"/>
        <end position="448"/>
    </location>
</feature>
<proteinExistence type="predicted"/>
<evidence type="ECO:0008006" key="4">
    <source>
        <dbReference type="Google" id="ProtNLM"/>
    </source>
</evidence>
<keyword evidence="1" id="KW-0175">Coiled coil</keyword>
<evidence type="ECO:0000256" key="1">
    <source>
        <dbReference type="SAM" id="Coils"/>
    </source>
</evidence>
<name>A0ABQ4TV51_9HYPH</name>